<evidence type="ECO:0000256" key="1">
    <source>
        <dbReference type="SAM" id="MobiDB-lite"/>
    </source>
</evidence>
<organism evidence="2 3">
    <name type="scientific">Aegilops tauschii subsp. strangulata</name>
    <name type="common">Goatgrass</name>
    <dbReference type="NCBI Taxonomy" id="200361"/>
    <lineage>
        <taxon>Eukaryota</taxon>
        <taxon>Viridiplantae</taxon>
        <taxon>Streptophyta</taxon>
        <taxon>Embryophyta</taxon>
        <taxon>Tracheophyta</taxon>
        <taxon>Spermatophyta</taxon>
        <taxon>Magnoliopsida</taxon>
        <taxon>Liliopsida</taxon>
        <taxon>Poales</taxon>
        <taxon>Poaceae</taxon>
        <taxon>BOP clade</taxon>
        <taxon>Pooideae</taxon>
        <taxon>Triticodae</taxon>
        <taxon>Triticeae</taxon>
        <taxon>Triticinae</taxon>
        <taxon>Aegilops</taxon>
    </lineage>
</organism>
<protein>
    <submittedName>
        <fullName evidence="2">Uncharacterized protein</fullName>
    </submittedName>
</protein>
<feature type="compositionally biased region" description="Basic residues" evidence="1">
    <location>
        <begin position="24"/>
        <end position="41"/>
    </location>
</feature>
<reference evidence="2" key="3">
    <citation type="journal article" date="2017" name="Nature">
        <title>Genome sequence of the progenitor of the wheat D genome Aegilops tauschii.</title>
        <authorList>
            <person name="Luo M.C."/>
            <person name="Gu Y.Q."/>
            <person name="Puiu D."/>
            <person name="Wang H."/>
            <person name="Twardziok S.O."/>
            <person name="Deal K.R."/>
            <person name="Huo N."/>
            <person name="Zhu T."/>
            <person name="Wang L."/>
            <person name="Wang Y."/>
            <person name="McGuire P.E."/>
            <person name="Liu S."/>
            <person name="Long H."/>
            <person name="Ramasamy R.K."/>
            <person name="Rodriguez J.C."/>
            <person name="Van S.L."/>
            <person name="Yuan L."/>
            <person name="Wang Z."/>
            <person name="Xia Z."/>
            <person name="Xiao L."/>
            <person name="Anderson O.D."/>
            <person name="Ouyang S."/>
            <person name="Liang Y."/>
            <person name="Zimin A.V."/>
            <person name="Pertea G."/>
            <person name="Qi P."/>
            <person name="Bennetzen J.L."/>
            <person name="Dai X."/>
            <person name="Dawson M.W."/>
            <person name="Muller H.G."/>
            <person name="Kugler K."/>
            <person name="Rivarola-Duarte L."/>
            <person name="Spannagl M."/>
            <person name="Mayer K.F.X."/>
            <person name="Lu F.H."/>
            <person name="Bevan M.W."/>
            <person name="Leroy P."/>
            <person name="Li P."/>
            <person name="You F.M."/>
            <person name="Sun Q."/>
            <person name="Liu Z."/>
            <person name="Lyons E."/>
            <person name="Wicker T."/>
            <person name="Salzberg S.L."/>
            <person name="Devos K.M."/>
            <person name="Dvorak J."/>
        </authorList>
    </citation>
    <scope>NUCLEOTIDE SEQUENCE [LARGE SCALE GENOMIC DNA]</scope>
    <source>
        <strain evidence="2">cv. AL8/78</strain>
    </source>
</reference>
<sequence length="138" mass="15607">MEPWHLRRPAAGSHLIPINSNQNRRSKQNRYPNHTHRHSGNHRLAMASEVVVTLCMPHCRAVGARRPPQLAWVEGEGQAKRHVISSRTSSSKISSFVIPHPCLPCQCKLPTILGNFIQVQHNEARIGVCSEYYSMVQE</sequence>
<dbReference type="EnsemblPlants" id="AET6Gv20386800.9">
    <property type="protein sequence ID" value="AET6Gv20386800.9"/>
    <property type="gene ID" value="AET6Gv20386800"/>
</dbReference>
<dbReference type="Proteomes" id="UP000015105">
    <property type="component" value="Chromosome 6D"/>
</dbReference>
<reference evidence="2" key="5">
    <citation type="journal article" date="2021" name="G3 (Bethesda)">
        <title>Aegilops tauschii genome assembly Aet v5.0 features greater sequence contiguity and improved annotation.</title>
        <authorList>
            <person name="Wang L."/>
            <person name="Zhu T."/>
            <person name="Rodriguez J.C."/>
            <person name="Deal K.R."/>
            <person name="Dubcovsky J."/>
            <person name="McGuire P.E."/>
            <person name="Lux T."/>
            <person name="Spannagl M."/>
            <person name="Mayer K.F.X."/>
            <person name="Baldrich P."/>
            <person name="Meyers B.C."/>
            <person name="Huo N."/>
            <person name="Gu Y.Q."/>
            <person name="Zhou H."/>
            <person name="Devos K.M."/>
            <person name="Bennetzen J.L."/>
            <person name="Unver T."/>
            <person name="Budak H."/>
            <person name="Gulick P.J."/>
            <person name="Galiba G."/>
            <person name="Kalapos B."/>
            <person name="Nelson D.R."/>
            <person name="Li P."/>
            <person name="You F.M."/>
            <person name="Luo M.C."/>
            <person name="Dvorak J."/>
        </authorList>
    </citation>
    <scope>NUCLEOTIDE SEQUENCE [LARGE SCALE GENOMIC DNA]</scope>
    <source>
        <strain evidence="2">cv. AL8/78</strain>
    </source>
</reference>
<keyword evidence="3" id="KW-1185">Reference proteome</keyword>
<feature type="region of interest" description="Disordered" evidence="1">
    <location>
        <begin position="1"/>
        <end position="41"/>
    </location>
</feature>
<dbReference type="AlphaFoldDB" id="A0A453NID7"/>
<reference evidence="3" key="1">
    <citation type="journal article" date="2014" name="Science">
        <title>Ancient hybridizations among the ancestral genomes of bread wheat.</title>
        <authorList>
            <consortium name="International Wheat Genome Sequencing Consortium,"/>
            <person name="Marcussen T."/>
            <person name="Sandve S.R."/>
            <person name="Heier L."/>
            <person name="Spannagl M."/>
            <person name="Pfeifer M."/>
            <person name="Jakobsen K.S."/>
            <person name="Wulff B.B."/>
            <person name="Steuernagel B."/>
            <person name="Mayer K.F."/>
            <person name="Olsen O.A."/>
        </authorList>
    </citation>
    <scope>NUCLEOTIDE SEQUENCE [LARGE SCALE GENOMIC DNA]</scope>
    <source>
        <strain evidence="3">cv. AL8/78</strain>
    </source>
</reference>
<dbReference type="Gramene" id="AET6Gv20386800.9">
    <property type="protein sequence ID" value="AET6Gv20386800.9"/>
    <property type="gene ID" value="AET6Gv20386800"/>
</dbReference>
<evidence type="ECO:0000313" key="3">
    <source>
        <dbReference type="Proteomes" id="UP000015105"/>
    </source>
</evidence>
<proteinExistence type="predicted"/>
<name>A0A453NID7_AEGTS</name>
<accession>A0A453NID7</accession>
<reference evidence="3" key="2">
    <citation type="journal article" date="2017" name="Nat. Plants">
        <title>The Aegilops tauschii genome reveals multiple impacts of transposons.</title>
        <authorList>
            <person name="Zhao G."/>
            <person name="Zou C."/>
            <person name="Li K."/>
            <person name="Wang K."/>
            <person name="Li T."/>
            <person name="Gao L."/>
            <person name="Zhang X."/>
            <person name="Wang H."/>
            <person name="Yang Z."/>
            <person name="Liu X."/>
            <person name="Jiang W."/>
            <person name="Mao L."/>
            <person name="Kong X."/>
            <person name="Jiao Y."/>
            <person name="Jia J."/>
        </authorList>
    </citation>
    <scope>NUCLEOTIDE SEQUENCE [LARGE SCALE GENOMIC DNA]</scope>
    <source>
        <strain evidence="3">cv. AL8/78</strain>
    </source>
</reference>
<evidence type="ECO:0000313" key="2">
    <source>
        <dbReference type="EnsemblPlants" id="AET6Gv20386800.9"/>
    </source>
</evidence>
<reference evidence="2" key="4">
    <citation type="submission" date="2019-03" db="UniProtKB">
        <authorList>
            <consortium name="EnsemblPlants"/>
        </authorList>
    </citation>
    <scope>IDENTIFICATION</scope>
</reference>